<name>A0A8S1CE01_9INSE</name>
<reference evidence="1 2" key="1">
    <citation type="submission" date="2020-04" db="EMBL/GenBank/DDBJ databases">
        <authorList>
            <person name="Alioto T."/>
            <person name="Alioto T."/>
            <person name="Gomez Garrido J."/>
        </authorList>
    </citation>
    <scope>NUCLEOTIDE SEQUENCE [LARGE SCALE GENOMIC DNA]</scope>
</reference>
<dbReference type="PANTHER" id="PTHR20905:SF28">
    <property type="entry name" value="GH28833P-RELATED"/>
    <property type="match status" value="1"/>
</dbReference>
<evidence type="ECO:0000313" key="1">
    <source>
        <dbReference type="EMBL" id="CAB3366379.1"/>
    </source>
</evidence>
<organism evidence="1 2">
    <name type="scientific">Cloeon dipterum</name>
    <dbReference type="NCBI Taxonomy" id="197152"/>
    <lineage>
        <taxon>Eukaryota</taxon>
        <taxon>Metazoa</taxon>
        <taxon>Ecdysozoa</taxon>
        <taxon>Arthropoda</taxon>
        <taxon>Hexapoda</taxon>
        <taxon>Insecta</taxon>
        <taxon>Pterygota</taxon>
        <taxon>Palaeoptera</taxon>
        <taxon>Ephemeroptera</taxon>
        <taxon>Pisciforma</taxon>
        <taxon>Baetidae</taxon>
        <taxon>Cloeon</taxon>
    </lineage>
</organism>
<dbReference type="AlphaFoldDB" id="A0A8S1CE01"/>
<evidence type="ECO:0000313" key="2">
    <source>
        <dbReference type="Proteomes" id="UP000494165"/>
    </source>
</evidence>
<dbReference type="GO" id="GO:0008080">
    <property type="term" value="F:N-acetyltransferase activity"/>
    <property type="evidence" value="ECO:0007669"/>
    <property type="project" value="TreeGrafter"/>
</dbReference>
<accession>A0A8S1CE01</accession>
<protein>
    <recommendedName>
        <fullName evidence="3">N-acetyltransferase domain-containing protein</fullName>
    </recommendedName>
</protein>
<dbReference type="OrthoDB" id="8191594at2759"/>
<dbReference type="Gene3D" id="3.40.630.30">
    <property type="match status" value="1"/>
</dbReference>
<dbReference type="SUPFAM" id="SSF55729">
    <property type="entry name" value="Acyl-CoA N-acyltransferases (Nat)"/>
    <property type="match status" value="1"/>
</dbReference>
<dbReference type="EMBL" id="CADEPI010000025">
    <property type="protein sequence ID" value="CAB3366379.1"/>
    <property type="molecule type" value="Genomic_DNA"/>
</dbReference>
<keyword evidence="2" id="KW-1185">Reference proteome</keyword>
<gene>
    <name evidence="1" type="ORF">CLODIP_2_CD00070</name>
</gene>
<dbReference type="Proteomes" id="UP000494165">
    <property type="component" value="Unassembled WGS sequence"/>
</dbReference>
<comment type="caution">
    <text evidence="1">The sequence shown here is derived from an EMBL/GenBank/DDBJ whole genome shotgun (WGS) entry which is preliminary data.</text>
</comment>
<sequence length="198" mass="22319">MRDSYYPEESAAVGINLHECPEGIDELEKLTIETFEDGTSLIAIYEGKVVGASFNKVQLKPKPGDQSYFEEFRDLKCKTEAAKEYVNNMILADSKKDAFEHYGVEMSLELMFLGASRHCRGLGIGRLLTEATVAVAQHRQIPIVTAIFTSVESQKIGRRLQWDELCTIPMSEFVFKGVPYSNFTGRNQTMVLMAKKTF</sequence>
<dbReference type="PANTHER" id="PTHR20905">
    <property type="entry name" value="N-ACETYLTRANSFERASE-RELATED"/>
    <property type="match status" value="1"/>
</dbReference>
<evidence type="ECO:0008006" key="3">
    <source>
        <dbReference type="Google" id="ProtNLM"/>
    </source>
</evidence>
<dbReference type="InterPro" id="IPR016181">
    <property type="entry name" value="Acyl_CoA_acyltransferase"/>
</dbReference>
<proteinExistence type="predicted"/>